<dbReference type="Proteomes" id="UP000823849">
    <property type="component" value="Unassembled WGS sequence"/>
</dbReference>
<feature type="binding site" evidence="9">
    <location>
        <position position="132"/>
    </location>
    <ligand>
        <name>Zn(2+)</name>
        <dbReference type="ChEBI" id="CHEBI:29105"/>
        <note>catalytic</note>
    </ligand>
</feature>
<evidence type="ECO:0000256" key="6">
    <source>
        <dbReference type="ARBA" id="ARBA00022759"/>
    </source>
</evidence>
<comment type="similarity">
    <text evidence="1 9">Belongs to the endoribonuclease YbeY family.</text>
</comment>
<keyword evidence="2 9" id="KW-0690">Ribosome biogenesis</keyword>
<dbReference type="EC" id="3.1.-.-" evidence="9"/>
<evidence type="ECO:0000256" key="2">
    <source>
        <dbReference type="ARBA" id="ARBA00022517"/>
    </source>
</evidence>
<dbReference type="GO" id="GO:0004521">
    <property type="term" value="F:RNA endonuclease activity"/>
    <property type="evidence" value="ECO:0007669"/>
    <property type="project" value="UniProtKB-UniRule"/>
</dbReference>
<comment type="subcellular location">
    <subcellularLocation>
        <location evidence="9">Cytoplasm</location>
    </subcellularLocation>
</comment>
<keyword evidence="7 9" id="KW-0378">Hydrolase</keyword>
<organism evidence="10 11">
    <name type="scientific">Candidatus Fusicatenibacter intestinigallinarum</name>
    <dbReference type="NCBI Taxonomy" id="2838598"/>
    <lineage>
        <taxon>Bacteria</taxon>
        <taxon>Bacillati</taxon>
        <taxon>Bacillota</taxon>
        <taxon>Clostridia</taxon>
        <taxon>Lachnospirales</taxon>
        <taxon>Lachnospiraceae</taxon>
        <taxon>Fusicatenibacter</taxon>
    </lineage>
</organism>
<feature type="binding site" evidence="9">
    <location>
        <position position="142"/>
    </location>
    <ligand>
        <name>Zn(2+)</name>
        <dbReference type="ChEBI" id="CHEBI:29105"/>
        <note>catalytic</note>
    </ligand>
</feature>
<accession>A0A9D2SME5</accession>
<name>A0A9D2SME5_9FIRM</name>
<dbReference type="InterPro" id="IPR002036">
    <property type="entry name" value="YbeY"/>
</dbReference>
<dbReference type="NCBIfam" id="TIGR00043">
    <property type="entry name" value="rRNA maturation RNase YbeY"/>
    <property type="match status" value="1"/>
</dbReference>
<keyword evidence="8 9" id="KW-0862">Zinc</keyword>
<protein>
    <recommendedName>
        <fullName evidence="9">Endoribonuclease YbeY</fullName>
        <ecNumber evidence="9">3.1.-.-</ecNumber>
    </recommendedName>
</protein>
<feature type="binding site" evidence="9">
    <location>
        <position position="136"/>
    </location>
    <ligand>
        <name>Zn(2+)</name>
        <dbReference type="ChEBI" id="CHEBI:29105"/>
        <note>catalytic</note>
    </ligand>
</feature>
<dbReference type="GO" id="GO:0005737">
    <property type="term" value="C:cytoplasm"/>
    <property type="evidence" value="ECO:0007669"/>
    <property type="project" value="UniProtKB-SubCell"/>
</dbReference>
<reference evidence="10" key="1">
    <citation type="journal article" date="2021" name="PeerJ">
        <title>Extensive microbial diversity within the chicken gut microbiome revealed by metagenomics and culture.</title>
        <authorList>
            <person name="Gilroy R."/>
            <person name="Ravi A."/>
            <person name="Getino M."/>
            <person name="Pursley I."/>
            <person name="Horton D.L."/>
            <person name="Alikhan N.F."/>
            <person name="Baker D."/>
            <person name="Gharbi K."/>
            <person name="Hall N."/>
            <person name="Watson M."/>
            <person name="Adriaenssens E.M."/>
            <person name="Foster-Nyarko E."/>
            <person name="Jarju S."/>
            <person name="Secka A."/>
            <person name="Antonio M."/>
            <person name="Oren A."/>
            <person name="Chaudhuri R.R."/>
            <person name="La Ragione R."/>
            <person name="Hildebrand F."/>
            <person name="Pallen M.J."/>
        </authorList>
    </citation>
    <scope>NUCLEOTIDE SEQUENCE</scope>
    <source>
        <strain evidence="10">CHK185-5351</strain>
    </source>
</reference>
<dbReference type="GO" id="GO:0008270">
    <property type="term" value="F:zinc ion binding"/>
    <property type="evidence" value="ECO:0007669"/>
    <property type="project" value="UniProtKB-UniRule"/>
</dbReference>
<evidence type="ECO:0000256" key="4">
    <source>
        <dbReference type="ARBA" id="ARBA00022722"/>
    </source>
</evidence>
<evidence type="ECO:0000256" key="3">
    <source>
        <dbReference type="ARBA" id="ARBA00022552"/>
    </source>
</evidence>
<evidence type="ECO:0000256" key="5">
    <source>
        <dbReference type="ARBA" id="ARBA00022723"/>
    </source>
</evidence>
<evidence type="ECO:0000256" key="9">
    <source>
        <dbReference type="HAMAP-Rule" id="MF_00009"/>
    </source>
</evidence>
<dbReference type="EMBL" id="DWWU01000002">
    <property type="protein sequence ID" value="HJC14248.1"/>
    <property type="molecule type" value="Genomic_DNA"/>
</dbReference>
<evidence type="ECO:0000256" key="1">
    <source>
        <dbReference type="ARBA" id="ARBA00010875"/>
    </source>
</evidence>
<sequence>MTLVFENEGDYEVGFDPEALARQVIVQVLDMEQCPYEAEVELILTDGENIRRMNREFRGIDRETDVLSFPMTDFPEPASFDFLETEAGDDCFHPDSGELLLGDIVISVPRAKAQAVEYGHSLKREYAFLIAHSMLHLLGYDHMSPEEAEVMERKQEAALQALGITRESSSL</sequence>
<gene>
    <name evidence="9 10" type="primary">ybeY</name>
    <name evidence="10" type="ORF">H9705_00260</name>
</gene>
<keyword evidence="3 9" id="KW-0698">rRNA processing</keyword>
<dbReference type="GO" id="GO:0006364">
    <property type="term" value="P:rRNA processing"/>
    <property type="evidence" value="ECO:0007669"/>
    <property type="project" value="UniProtKB-UniRule"/>
</dbReference>
<dbReference type="HAMAP" id="MF_00009">
    <property type="entry name" value="Endoribonucl_YbeY"/>
    <property type="match status" value="1"/>
</dbReference>
<dbReference type="PROSITE" id="PS01306">
    <property type="entry name" value="UPF0054"/>
    <property type="match status" value="1"/>
</dbReference>
<reference evidence="10" key="2">
    <citation type="submission" date="2021-04" db="EMBL/GenBank/DDBJ databases">
        <authorList>
            <person name="Gilroy R."/>
        </authorList>
    </citation>
    <scope>NUCLEOTIDE SEQUENCE</scope>
    <source>
        <strain evidence="10">CHK185-5351</strain>
    </source>
</reference>
<dbReference type="GO" id="GO:0004222">
    <property type="term" value="F:metalloendopeptidase activity"/>
    <property type="evidence" value="ECO:0007669"/>
    <property type="project" value="InterPro"/>
</dbReference>
<keyword evidence="9" id="KW-0963">Cytoplasm</keyword>
<keyword evidence="4 9" id="KW-0540">Nuclease</keyword>
<evidence type="ECO:0000313" key="10">
    <source>
        <dbReference type="EMBL" id="HJC14248.1"/>
    </source>
</evidence>
<evidence type="ECO:0000256" key="8">
    <source>
        <dbReference type="ARBA" id="ARBA00022833"/>
    </source>
</evidence>
<dbReference type="Gene3D" id="3.40.390.30">
    <property type="entry name" value="Metalloproteases ('zincins'), catalytic domain"/>
    <property type="match status" value="1"/>
</dbReference>
<dbReference type="PANTHER" id="PTHR46986:SF1">
    <property type="entry name" value="ENDORIBONUCLEASE YBEY, CHLOROPLASTIC"/>
    <property type="match status" value="1"/>
</dbReference>
<keyword evidence="5 9" id="KW-0479">Metal-binding</keyword>
<comment type="function">
    <text evidence="9">Single strand-specific metallo-endoribonuclease involved in late-stage 70S ribosome quality control and in maturation of the 3' terminus of the 16S rRNA.</text>
</comment>
<dbReference type="Pfam" id="PF02130">
    <property type="entry name" value="YbeY"/>
    <property type="match status" value="1"/>
</dbReference>
<dbReference type="PANTHER" id="PTHR46986">
    <property type="entry name" value="ENDORIBONUCLEASE YBEY, CHLOROPLASTIC"/>
    <property type="match status" value="1"/>
</dbReference>
<evidence type="ECO:0000256" key="7">
    <source>
        <dbReference type="ARBA" id="ARBA00022801"/>
    </source>
</evidence>
<comment type="caution">
    <text evidence="10">The sequence shown here is derived from an EMBL/GenBank/DDBJ whole genome shotgun (WGS) entry which is preliminary data.</text>
</comment>
<proteinExistence type="inferred from homology"/>
<dbReference type="InterPro" id="IPR020549">
    <property type="entry name" value="YbeY_CS"/>
</dbReference>
<keyword evidence="6 9" id="KW-0255">Endonuclease</keyword>
<dbReference type="AlphaFoldDB" id="A0A9D2SME5"/>
<dbReference type="InterPro" id="IPR023091">
    <property type="entry name" value="MetalPrtase_cat_dom_sf_prd"/>
</dbReference>
<evidence type="ECO:0000313" key="11">
    <source>
        <dbReference type="Proteomes" id="UP000823849"/>
    </source>
</evidence>
<comment type="cofactor">
    <cofactor evidence="9">
        <name>Zn(2+)</name>
        <dbReference type="ChEBI" id="CHEBI:29105"/>
    </cofactor>
    <text evidence="9">Binds 1 zinc ion.</text>
</comment>
<dbReference type="SUPFAM" id="SSF55486">
    <property type="entry name" value="Metalloproteases ('zincins'), catalytic domain"/>
    <property type="match status" value="1"/>
</dbReference>